<dbReference type="Pfam" id="PF01974">
    <property type="entry name" value="tRNA_int_endo"/>
    <property type="match status" value="1"/>
</dbReference>
<organism evidence="5">
    <name type="scientific">Rhodosorus marinus</name>
    <dbReference type="NCBI Taxonomy" id="101924"/>
    <lineage>
        <taxon>Eukaryota</taxon>
        <taxon>Rhodophyta</taxon>
        <taxon>Stylonematophyceae</taxon>
        <taxon>Stylonematales</taxon>
        <taxon>Stylonemataceae</taxon>
        <taxon>Rhodosorus</taxon>
    </lineage>
</organism>
<dbReference type="Gene3D" id="3.40.1350.10">
    <property type="match status" value="1"/>
</dbReference>
<accession>A0A7S2ZD54</accession>
<reference evidence="5" key="1">
    <citation type="submission" date="2021-01" db="EMBL/GenBank/DDBJ databases">
        <authorList>
            <person name="Corre E."/>
            <person name="Pelletier E."/>
            <person name="Niang G."/>
            <person name="Scheremetjew M."/>
            <person name="Finn R."/>
            <person name="Kale V."/>
            <person name="Holt S."/>
            <person name="Cochrane G."/>
            <person name="Meng A."/>
            <person name="Brown T."/>
            <person name="Cohen L."/>
        </authorList>
    </citation>
    <scope>NUCLEOTIDE SEQUENCE</scope>
    <source>
        <strain evidence="5">CCMP 769</strain>
    </source>
</reference>
<evidence type="ECO:0000259" key="4">
    <source>
        <dbReference type="Pfam" id="PF01974"/>
    </source>
</evidence>
<dbReference type="InterPro" id="IPR006677">
    <property type="entry name" value="tRNA_intron_Endonuc_cat-like"/>
</dbReference>
<dbReference type="EMBL" id="HBHW01005810">
    <property type="protein sequence ID" value="CAE0036394.1"/>
    <property type="molecule type" value="Transcribed_RNA"/>
</dbReference>
<comment type="similarity">
    <text evidence="1">Belongs to the tRNA-intron endonuclease family.</text>
</comment>
<evidence type="ECO:0000256" key="1">
    <source>
        <dbReference type="ARBA" id="ARBA00008078"/>
    </source>
</evidence>
<evidence type="ECO:0000256" key="3">
    <source>
        <dbReference type="ARBA" id="ARBA00034031"/>
    </source>
</evidence>
<evidence type="ECO:0000313" key="5">
    <source>
        <dbReference type="EMBL" id="CAE0036394.1"/>
    </source>
</evidence>
<dbReference type="PANTHER" id="PTHR21227">
    <property type="entry name" value="TRNA-SPLICING ENDONUCLEASE SUBUNIT SEN2"/>
    <property type="match status" value="1"/>
</dbReference>
<dbReference type="InterPro" id="IPR011856">
    <property type="entry name" value="tRNA_endonuc-like_dom_sf"/>
</dbReference>
<gene>
    <name evidence="5" type="ORF">RMAR00112_LOCUS4344</name>
</gene>
<name>A0A7S2ZD54_9RHOD</name>
<evidence type="ECO:0000256" key="2">
    <source>
        <dbReference type="ARBA" id="ARBA00012573"/>
    </source>
</evidence>
<dbReference type="InterPro" id="IPR036167">
    <property type="entry name" value="tRNA_intron_Endo_cat-like_sf"/>
</dbReference>
<dbReference type="AlphaFoldDB" id="A0A7S2ZD54"/>
<dbReference type="PANTHER" id="PTHR21227:SF0">
    <property type="entry name" value="TRNA-SPLICING ENDONUCLEASE SUBUNIT SEN2"/>
    <property type="match status" value="1"/>
</dbReference>
<protein>
    <recommendedName>
        <fullName evidence="2">tRNA-intron lyase</fullName>
        <ecNumber evidence="2">4.6.1.16</ecNumber>
    </recommendedName>
</protein>
<dbReference type="GO" id="GO:0003676">
    <property type="term" value="F:nucleic acid binding"/>
    <property type="evidence" value="ECO:0007669"/>
    <property type="project" value="InterPro"/>
</dbReference>
<dbReference type="SUPFAM" id="SSF53032">
    <property type="entry name" value="tRNA-intron endonuclease catalytic domain-like"/>
    <property type="match status" value="1"/>
</dbReference>
<feature type="domain" description="tRNA intron endonuclease catalytic" evidence="4">
    <location>
        <begin position="122"/>
        <end position="205"/>
    </location>
</feature>
<dbReference type="CDD" id="cd22363">
    <property type="entry name" value="tRNA-intron_lyase_C"/>
    <property type="match status" value="1"/>
</dbReference>
<proteinExistence type="inferred from homology"/>
<sequence length="234" mass="25590">MEQPEDEVRLKGVVVGRSVWIDNGGSDINVVDVLGVGKGNLSRGVPTFGVESRDEDELWLGKFERGQREGDSLLEHVQFSLWEAYYLAVNREVLSLSRGGAYLSGDAAWSEFKQADADLPYKYAVYAWFRERGVIPRSGLKLGVEFALYEESSIAQGHKHAFALAVVIGLPSQLSAGDTQLSWNRIHSAMRVAHSVEKKLLLVQVSGIGSNTSSSAETLSTLAIHSIVLSRCPV</sequence>
<dbReference type="GO" id="GO:0005737">
    <property type="term" value="C:cytoplasm"/>
    <property type="evidence" value="ECO:0007669"/>
    <property type="project" value="TreeGrafter"/>
</dbReference>
<dbReference type="InterPro" id="IPR006676">
    <property type="entry name" value="tRNA_splic"/>
</dbReference>
<dbReference type="EC" id="4.6.1.16" evidence="2"/>
<dbReference type="GO" id="GO:0006388">
    <property type="term" value="P:tRNA splicing, via endonucleolytic cleavage and ligation"/>
    <property type="evidence" value="ECO:0007669"/>
    <property type="project" value="InterPro"/>
</dbReference>
<dbReference type="GO" id="GO:0000213">
    <property type="term" value="F:tRNA-intron lyase activity"/>
    <property type="evidence" value="ECO:0007669"/>
    <property type="project" value="UniProtKB-EC"/>
</dbReference>
<comment type="catalytic activity">
    <reaction evidence="3">
        <text>pretRNA = a 3'-half-tRNA molecule with a 5'-OH end + a 5'-half-tRNA molecule with a 2',3'-cyclic phosphate end + an intron with a 2',3'-cyclic phosphate and a 5'-hydroxyl terminus.</text>
        <dbReference type="EC" id="4.6.1.16"/>
    </reaction>
</comment>
<dbReference type="GO" id="GO:0005634">
    <property type="term" value="C:nucleus"/>
    <property type="evidence" value="ECO:0007669"/>
    <property type="project" value="UniProtKB-ARBA"/>
</dbReference>